<keyword evidence="6" id="KW-0808">Transferase</keyword>
<dbReference type="RefSeq" id="WP_353712098.1">
    <property type="nucleotide sequence ID" value="NZ_CP159279.1"/>
</dbReference>
<dbReference type="InterPro" id="IPR003594">
    <property type="entry name" value="HATPase_dom"/>
</dbReference>
<feature type="region of interest" description="Disordered" evidence="14">
    <location>
        <begin position="632"/>
        <end position="681"/>
    </location>
</feature>
<feature type="region of interest" description="Disordered" evidence="14">
    <location>
        <begin position="302"/>
        <end position="326"/>
    </location>
</feature>
<dbReference type="Gene3D" id="3.30.565.10">
    <property type="entry name" value="Histidine kinase-like ATPase, C-terminal domain"/>
    <property type="match status" value="1"/>
</dbReference>
<evidence type="ECO:0000256" key="3">
    <source>
        <dbReference type="ARBA" id="ARBA00004236"/>
    </source>
</evidence>
<dbReference type="Gene3D" id="3.40.50.620">
    <property type="entry name" value="HUPs"/>
    <property type="match status" value="1"/>
</dbReference>
<evidence type="ECO:0000256" key="15">
    <source>
        <dbReference type="SAM" id="Phobius"/>
    </source>
</evidence>
<proteinExistence type="predicted"/>
<evidence type="ECO:0000256" key="10">
    <source>
        <dbReference type="ARBA" id="ARBA00022840"/>
    </source>
</evidence>
<keyword evidence="7 15" id="KW-0812">Transmembrane</keyword>
<dbReference type="Pfam" id="PF00512">
    <property type="entry name" value="HisKA"/>
    <property type="match status" value="1"/>
</dbReference>
<accession>A0AAU8EQZ1</accession>
<dbReference type="GO" id="GO:0005886">
    <property type="term" value="C:plasma membrane"/>
    <property type="evidence" value="ECO:0007669"/>
    <property type="project" value="UniProtKB-SubCell"/>
</dbReference>
<dbReference type="InterPro" id="IPR025201">
    <property type="entry name" value="KdpD_TM"/>
</dbReference>
<organism evidence="17">
    <name type="scientific">Arthrobacter sp. K5</name>
    <dbReference type="NCBI Taxonomy" id="2839623"/>
    <lineage>
        <taxon>Bacteria</taxon>
        <taxon>Bacillati</taxon>
        <taxon>Actinomycetota</taxon>
        <taxon>Actinomycetes</taxon>
        <taxon>Micrococcales</taxon>
        <taxon>Micrococcaceae</taxon>
        <taxon>Arthrobacter</taxon>
    </lineage>
</organism>
<dbReference type="SUPFAM" id="SSF55874">
    <property type="entry name" value="ATPase domain of HSP90 chaperone/DNA topoisomerase II/histidine kinase"/>
    <property type="match status" value="1"/>
</dbReference>
<dbReference type="SUPFAM" id="SSF52402">
    <property type="entry name" value="Adenine nucleotide alpha hydrolases-like"/>
    <property type="match status" value="1"/>
</dbReference>
<keyword evidence="10" id="KW-0067">ATP-binding</keyword>
<evidence type="ECO:0000256" key="5">
    <source>
        <dbReference type="ARBA" id="ARBA00022553"/>
    </source>
</evidence>
<dbReference type="Pfam" id="PF02518">
    <property type="entry name" value="HATPase_c"/>
    <property type="match status" value="1"/>
</dbReference>
<evidence type="ECO:0000259" key="16">
    <source>
        <dbReference type="PROSITE" id="PS50109"/>
    </source>
</evidence>
<feature type="transmembrane region" description="Helical" evidence="15">
    <location>
        <begin position="146"/>
        <end position="169"/>
    </location>
</feature>
<dbReference type="GO" id="GO:0005524">
    <property type="term" value="F:ATP binding"/>
    <property type="evidence" value="ECO:0007669"/>
    <property type="project" value="UniProtKB-KW"/>
</dbReference>
<keyword evidence="8" id="KW-0547">Nucleotide-binding</keyword>
<comment type="catalytic activity">
    <reaction evidence="1">
        <text>ATP + protein L-histidine = ADP + protein N-phospho-L-histidine.</text>
        <dbReference type="EC" id="2.7.13.3"/>
    </reaction>
</comment>
<dbReference type="InterPro" id="IPR005467">
    <property type="entry name" value="His_kinase_dom"/>
</dbReference>
<evidence type="ECO:0000256" key="1">
    <source>
        <dbReference type="ARBA" id="ARBA00000085"/>
    </source>
</evidence>
<evidence type="ECO:0000256" key="6">
    <source>
        <dbReference type="ARBA" id="ARBA00022679"/>
    </source>
</evidence>
<dbReference type="InterPro" id="IPR004358">
    <property type="entry name" value="Sig_transdc_His_kin-like_C"/>
</dbReference>
<reference evidence="17" key="1">
    <citation type="submission" date="2024-06" db="EMBL/GenBank/DDBJ databases">
        <title>Biodegradation of dimethachlon by Arthrobacter sp. K5: mechanistic insights and ecological implications.</title>
        <authorList>
            <person name="Hu S."/>
            <person name="Lu P."/>
        </authorList>
    </citation>
    <scope>NUCLEOTIDE SEQUENCE</scope>
    <source>
        <strain evidence="17">K5</strain>
    </source>
</reference>
<name>A0AAU8EQZ1_9MICC</name>
<feature type="domain" description="Histidine kinase" evidence="16">
    <location>
        <begin position="415"/>
        <end position="634"/>
    </location>
</feature>
<dbReference type="InterPro" id="IPR036097">
    <property type="entry name" value="HisK_dim/P_sf"/>
</dbReference>
<dbReference type="PRINTS" id="PR00344">
    <property type="entry name" value="BCTRLSENSOR"/>
</dbReference>
<evidence type="ECO:0000256" key="8">
    <source>
        <dbReference type="ARBA" id="ARBA00022741"/>
    </source>
</evidence>
<dbReference type="Gene3D" id="1.10.287.130">
    <property type="match status" value="1"/>
</dbReference>
<dbReference type="PANTHER" id="PTHR45569:SF1">
    <property type="entry name" value="SENSOR PROTEIN KDPD"/>
    <property type="match status" value="1"/>
</dbReference>
<dbReference type="PROSITE" id="PS50109">
    <property type="entry name" value="HIS_KIN"/>
    <property type="match status" value="1"/>
</dbReference>
<dbReference type="InterPro" id="IPR014729">
    <property type="entry name" value="Rossmann-like_a/b/a_fold"/>
</dbReference>
<dbReference type="EC" id="2.7.13.3" evidence="4"/>
<evidence type="ECO:0000256" key="4">
    <source>
        <dbReference type="ARBA" id="ARBA00012438"/>
    </source>
</evidence>
<dbReference type="SMART" id="SM00388">
    <property type="entry name" value="HisKA"/>
    <property type="match status" value="1"/>
</dbReference>
<evidence type="ECO:0000256" key="9">
    <source>
        <dbReference type="ARBA" id="ARBA00022777"/>
    </source>
</evidence>
<feature type="compositionally biased region" description="Low complexity" evidence="14">
    <location>
        <begin position="662"/>
        <end position="681"/>
    </location>
</feature>
<evidence type="ECO:0000256" key="12">
    <source>
        <dbReference type="ARBA" id="ARBA00023012"/>
    </source>
</evidence>
<dbReference type="GO" id="GO:0000155">
    <property type="term" value="F:phosphorelay sensor kinase activity"/>
    <property type="evidence" value="ECO:0007669"/>
    <property type="project" value="InterPro"/>
</dbReference>
<sequence length="681" mass="70212">MAGERIVIGLSGGLEGEVLIRRAFKVLDGAGGGDLLAVHIRSADGASRESTSALESQRRLVVELGGSYHTVAAADPVEALLGFASHVGATRLVIGQSRAQQLSRPFTGATETRIIRRAGDLDVQVVPHPLAGRGTGRRRQRDLGRVRVAVGFVLAAAVPILMQLALAVIEHSVATAVLVQLAGAVAVALVGGLWPAVAGALWSSLLVNYFSTPPLGELAIKDPQDLLSLAVFVGVSVAVAGVVDRSARRSKEASRARAEAATLGELARGATRAEDTVGSLLEQALDVFGVRGAALFSGTASRSGLASGDAQPFSDAPASRDGEGGPVRKLLASAGELTDSEREGADFAEHTVEPVDDGTWLVLFGRTVPAADSSLLGAFAAHVLAQLERRQLAASRLEVLRLAEGNTMRTAILRAVSHDLRTPLAGIKLAVGGLLQTAVTYTPEEKQELLETIDECSDRLDALVGNLLDMSRITADSVRPLMKPIRWLDVVPPALRGLPPGSVRVVLPPNLPAVDADAVLLERVIANIAENAVKYAPASDVTVTSASGGLSSAVLNGHPAGELRIIDHGRGVPDRNVQAMFRPFQRLDDLSQSTGVGLGLAVARGFVSAMGGSLGAEETPGGGLTMVIRLPLSTGHASPGHGSTGPDSTGPDSTGLDRHDGGPSAVSPAGSPAVAPQETAQ</sequence>
<evidence type="ECO:0000256" key="2">
    <source>
        <dbReference type="ARBA" id="ARBA00004141"/>
    </source>
</evidence>
<keyword evidence="13 15" id="KW-0472">Membrane</keyword>
<feature type="transmembrane region" description="Helical" evidence="15">
    <location>
        <begin position="181"/>
        <end position="205"/>
    </location>
</feature>
<evidence type="ECO:0000256" key="11">
    <source>
        <dbReference type="ARBA" id="ARBA00022989"/>
    </source>
</evidence>
<evidence type="ECO:0000256" key="14">
    <source>
        <dbReference type="SAM" id="MobiDB-lite"/>
    </source>
</evidence>
<keyword evidence="11 15" id="KW-1133">Transmembrane helix</keyword>
<dbReference type="Gene3D" id="1.20.120.620">
    <property type="entry name" value="Backbone structure of the membrane domain of e. Coli histidine kinase receptor kdpd"/>
    <property type="match status" value="1"/>
</dbReference>
<protein>
    <recommendedName>
        <fullName evidence="4">histidine kinase</fullName>
        <ecNumber evidence="4">2.7.13.3</ecNumber>
    </recommendedName>
</protein>
<gene>
    <name evidence="17" type="ORF">ABRP34_02190</name>
</gene>
<dbReference type="Pfam" id="PF13493">
    <property type="entry name" value="DUF4118"/>
    <property type="match status" value="1"/>
</dbReference>
<dbReference type="EMBL" id="CP159279">
    <property type="protein sequence ID" value="XCH11848.1"/>
    <property type="molecule type" value="Genomic_DNA"/>
</dbReference>
<dbReference type="InterPro" id="IPR052023">
    <property type="entry name" value="Histidine_kinase_KdpD"/>
</dbReference>
<keyword evidence="12" id="KW-0902">Two-component regulatory system</keyword>
<keyword evidence="9" id="KW-0418">Kinase</keyword>
<dbReference type="InterPro" id="IPR036890">
    <property type="entry name" value="HATPase_C_sf"/>
</dbReference>
<dbReference type="InterPro" id="IPR038318">
    <property type="entry name" value="KdpD_sf"/>
</dbReference>
<dbReference type="AlphaFoldDB" id="A0AAU8EQZ1"/>
<dbReference type="PANTHER" id="PTHR45569">
    <property type="entry name" value="SENSOR PROTEIN KDPD"/>
    <property type="match status" value="1"/>
</dbReference>
<keyword evidence="5" id="KW-0597">Phosphoprotein</keyword>
<evidence type="ECO:0000313" key="17">
    <source>
        <dbReference type="EMBL" id="XCH11848.1"/>
    </source>
</evidence>
<dbReference type="SUPFAM" id="SSF47384">
    <property type="entry name" value="Homodimeric domain of signal transducing histidine kinase"/>
    <property type="match status" value="1"/>
</dbReference>
<dbReference type="SMART" id="SM00387">
    <property type="entry name" value="HATPase_c"/>
    <property type="match status" value="1"/>
</dbReference>
<evidence type="ECO:0000256" key="13">
    <source>
        <dbReference type="ARBA" id="ARBA00023136"/>
    </source>
</evidence>
<dbReference type="InterPro" id="IPR003661">
    <property type="entry name" value="HisK_dim/P_dom"/>
</dbReference>
<feature type="transmembrane region" description="Helical" evidence="15">
    <location>
        <begin position="226"/>
        <end position="243"/>
    </location>
</feature>
<comment type="subcellular location">
    <subcellularLocation>
        <location evidence="3">Cell membrane</location>
    </subcellularLocation>
    <subcellularLocation>
        <location evidence="2">Membrane</location>
        <topology evidence="2">Multi-pass membrane protein</topology>
    </subcellularLocation>
</comment>
<evidence type="ECO:0000256" key="7">
    <source>
        <dbReference type="ARBA" id="ARBA00022692"/>
    </source>
</evidence>
<dbReference type="CDD" id="cd00082">
    <property type="entry name" value="HisKA"/>
    <property type="match status" value="1"/>
</dbReference>